<dbReference type="InterPro" id="IPR029787">
    <property type="entry name" value="Nucleotide_cyclase"/>
</dbReference>
<dbReference type="EMBL" id="UINC01014820">
    <property type="protein sequence ID" value="SVA62912.1"/>
    <property type="molecule type" value="Genomic_DNA"/>
</dbReference>
<dbReference type="AlphaFoldDB" id="A0A381XEF2"/>
<dbReference type="SMART" id="SM00044">
    <property type="entry name" value="CYCc"/>
    <property type="match status" value="1"/>
</dbReference>
<dbReference type="Pfam" id="PF00211">
    <property type="entry name" value="Guanylate_cyc"/>
    <property type="match status" value="1"/>
</dbReference>
<dbReference type="GO" id="GO:0009190">
    <property type="term" value="P:cyclic nucleotide biosynthetic process"/>
    <property type="evidence" value="ECO:0007669"/>
    <property type="project" value="InterPro"/>
</dbReference>
<dbReference type="Gene3D" id="3.30.70.1230">
    <property type="entry name" value="Nucleotide cyclase"/>
    <property type="match status" value="1"/>
</dbReference>
<sequence>MNQAASDMNTKQHSGKPLLSDDCLVCGTGLTGIGGFVLGLAGVKRAIKNPNVCNRCNMHIEDGQIVEVSILFIDLCSFTAMTHDLGPEKTHTVVDSFLSSATQAVLDQDGVVDKYIGDAVMALFNVPIQRPDHTARTITAAKDIIALMPRLSETHGTNLQCRAGVATGAVRVGRLGSADVNDFTALGDAVNRAARLQAQARPGEVVVDVGAYQKVANTFHNSPAESMDLKGFPSPVLGHRLAVTPDVEPGSFSDEVDGSRLGKTRRLPSFGAFLVALLGAPCLLGAALSPVPLVLAISSVVGSSAPVLISSPYLIDHWMVRLPLMLLALIAVGINLFMVFNARRVRKSLQAAGQHIELTARERKRETWVLALSFLTIAMVALENLAHHFVMHHRFF</sequence>
<dbReference type="PROSITE" id="PS50125">
    <property type="entry name" value="GUANYLATE_CYCLASE_2"/>
    <property type="match status" value="1"/>
</dbReference>
<evidence type="ECO:0000313" key="3">
    <source>
        <dbReference type="EMBL" id="SVA62912.1"/>
    </source>
</evidence>
<keyword evidence="1" id="KW-0812">Transmembrane</keyword>
<feature type="transmembrane region" description="Helical" evidence="1">
    <location>
        <begin position="368"/>
        <end position="390"/>
    </location>
</feature>
<gene>
    <name evidence="3" type="ORF">METZ01_LOCUS115766</name>
</gene>
<dbReference type="PANTHER" id="PTHR43081">
    <property type="entry name" value="ADENYLATE CYCLASE, TERMINAL-DIFFERENTIATION SPECIFIC-RELATED"/>
    <property type="match status" value="1"/>
</dbReference>
<reference evidence="3" key="1">
    <citation type="submission" date="2018-05" db="EMBL/GenBank/DDBJ databases">
        <authorList>
            <person name="Lanie J.A."/>
            <person name="Ng W.-L."/>
            <person name="Kazmierczak K.M."/>
            <person name="Andrzejewski T.M."/>
            <person name="Davidsen T.M."/>
            <person name="Wayne K.J."/>
            <person name="Tettelin H."/>
            <person name="Glass J.I."/>
            <person name="Rusch D."/>
            <person name="Podicherti R."/>
            <person name="Tsui H.-C.T."/>
            <person name="Winkler M.E."/>
        </authorList>
    </citation>
    <scope>NUCLEOTIDE SEQUENCE</scope>
</reference>
<evidence type="ECO:0000256" key="1">
    <source>
        <dbReference type="SAM" id="Phobius"/>
    </source>
</evidence>
<feature type="domain" description="Guanylate cyclase" evidence="2">
    <location>
        <begin position="69"/>
        <end position="197"/>
    </location>
</feature>
<feature type="transmembrane region" description="Helical" evidence="1">
    <location>
        <begin position="270"/>
        <end position="298"/>
    </location>
</feature>
<dbReference type="PANTHER" id="PTHR43081:SF1">
    <property type="entry name" value="ADENYLATE CYCLASE, TERMINAL-DIFFERENTIATION SPECIFIC"/>
    <property type="match status" value="1"/>
</dbReference>
<accession>A0A381XEF2</accession>
<dbReference type="InterPro" id="IPR001054">
    <property type="entry name" value="A/G_cyclase"/>
</dbReference>
<dbReference type="SUPFAM" id="SSF55073">
    <property type="entry name" value="Nucleotide cyclase"/>
    <property type="match status" value="1"/>
</dbReference>
<organism evidence="3">
    <name type="scientific">marine metagenome</name>
    <dbReference type="NCBI Taxonomy" id="408172"/>
    <lineage>
        <taxon>unclassified sequences</taxon>
        <taxon>metagenomes</taxon>
        <taxon>ecological metagenomes</taxon>
    </lineage>
</organism>
<name>A0A381XEF2_9ZZZZ</name>
<keyword evidence="1" id="KW-1133">Transmembrane helix</keyword>
<protein>
    <recommendedName>
        <fullName evidence="2">Guanylate cyclase domain-containing protein</fullName>
    </recommendedName>
</protein>
<feature type="transmembrane region" description="Helical" evidence="1">
    <location>
        <begin position="318"/>
        <end position="340"/>
    </location>
</feature>
<evidence type="ECO:0000259" key="2">
    <source>
        <dbReference type="PROSITE" id="PS50125"/>
    </source>
</evidence>
<keyword evidence="1" id="KW-0472">Membrane</keyword>
<dbReference type="GO" id="GO:0035556">
    <property type="term" value="P:intracellular signal transduction"/>
    <property type="evidence" value="ECO:0007669"/>
    <property type="project" value="InterPro"/>
</dbReference>
<proteinExistence type="predicted"/>
<dbReference type="CDD" id="cd07302">
    <property type="entry name" value="CHD"/>
    <property type="match status" value="1"/>
</dbReference>
<dbReference type="InterPro" id="IPR050697">
    <property type="entry name" value="Adenylyl/Guanylyl_Cyclase_3/4"/>
</dbReference>